<dbReference type="AlphaFoldDB" id="A0A915KZ35"/>
<accession>A0A915KZ35</accession>
<protein>
    <submittedName>
        <fullName evidence="2">Uncharacterized protein</fullName>
    </submittedName>
</protein>
<reference evidence="2" key="1">
    <citation type="submission" date="2022-11" db="UniProtKB">
        <authorList>
            <consortium name="WormBaseParasite"/>
        </authorList>
    </citation>
    <scope>IDENTIFICATION</scope>
</reference>
<name>A0A915KZ35_ROMCU</name>
<dbReference type="Proteomes" id="UP000887565">
    <property type="component" value="Unplaced"/>
</dbReference>
<dbReference type="WBParaSite" id="nRc.2.0.1.t43729-RA">
    <property type="protein sequence ID" value="nRc.2.0.1.t43729-RA"/>
    <property type="gene ID" value="nRc.2.0.1.g43729"/>
</dbReference>
<evidence type="ECO:0000313" key="1">
    <source>
        <dbReference type="Proteomes" id="UP000887565"/>
    </source>
</evidence>
<proteinExistence type="predicted"/>
<sequence>MESTWSLKQLVKDWDPIKWWTMGSSPKYRGSKGHQVCRLDVEKIGQDKVGALFKTTEVDNPSPKQFAHYISFALSNIRNLYHRPHGEGMDMLFASYSVLEDLVGIYNV</sequence>
<organism evidence="1 2">
    <name type="scientific">Romanomermis culicivorax</name>
    <name type="common">Nematode worm</name>
    <dbReference type="NCBI Taxonomy" id="13658"/>
    <lineage>
        <taxon>Eukaryota</taxon>
        <taxon>Metazoa</taxon>
        <taxon>Ecdysozoa</taxon>
        <taxon>Nematoda</taxon>
        <taxon>Enoplea</taxon>
        <taxon>Dorylaimia</taxon>
        <taxon>Mermithida</taxon>
        <taxon>Mermithoidea</taxon>
        <taxon>Mermithidae</taxon>
        <taxon>Romanomermis</taxon>
    </lineage>
</organism>
<keyword evidence="1" id="KW-1185">Reference proteome</keyword>
<evidence type="ECO:0000313" key="2">
    <source>
        <dbReference type="WBParaSite" id="nRc.2.0.1.t43729-RA"/>
    </source>
</evidence>